<dbReference type="Pfam" id="PF13830">
    <property type="entry name" value="DUF4192"/>
    <property type="match status" value="1"/>
</dbReference>
<keyword evidence="3" id="KW-1185">Reference proteome</keyword>
<dbReference type="AlphaFoldDB" id="A0A3N0CIV6"/>
<sequence>MASVIRVRSWLVSPSGGMSDHPRLRRPGTGPAVARVATWSVTRVGTRVGTSARFMRSSYRSATADDPPGSDLGTLWPVRGRPSNPTLRSHAPLLSLRPKSPTSAAHLLGMTVPIKNPDELVAIIPHMLGFKPQESIVFVPMGSTLPTARLDIPTTPRDQAQAWRSIRDGLSRYARPGSAVGIVCFAADRQQADLIGREFAERLDTIGIETHLLLWADETRWADLVTGDMGLQTEAARERVAAMTVLAGRPQPAASRDSLAESLVGDREPVARLLPEIRETARENTAKVEGRWALGRVQRFGRDGVRLDDKDAARLLVAVESIPIRDRLWLDMNRGNAASHVALWTDLTKRAPAEVRAAPASLLAFGSWLGGHGAMAWCALDQVPREKPYALANLVAAAVQTGLHPREWEAAKSQPSERASDRVSGLARTASTHLGSVRPAHGI</sequence>
<feature type="region of interest" description="Disordered" evidence="1">
    <location>
        <begin position="408"/>
        <end position="443"/>
    </location>
</feature>
<evidence type="ECO:0000313" key="2">
    <source>
        <dbReference type="EMBL" id="RNL62873.1"/>
    </source>
</evidence>
<organism evidence="2 3">
    <name type="scientific">Nocardioides marmoriginsengisoli</name>
    <dbReference type="NCBI Taxonomy" id="661483"/>
    <lineage>
        <taxon>Bacteria</taxon>
        <taxon>Bacillati</taxon>
        <taxon>Actinomycetota</taxon>
        <taxon>Actinomycetes</taxon>
        <taxon>Propionibacteriales</taxon>
        <taxon>Nocardioidaceae</taxon>
        <taxon>Nocardioides</taxon>
    </lineage>
</organism>
<evidence type="ECO:0000313" key="3">
    <source>
        <dbReference type="Proteomes" id="UP000267128"/>
    </source>
</evidence>
<comment type="caution">
    <text evidence="2">The sequence shown here is derived from an EMBL/GenBank/DDBJ whole genome shotgun (WGS) entry which is preliminary data.</text>
</comment>
<accession>A0A3N0CIV6</accession>
<name>A0A3N0CIV6_9ACTN</name>
<feature type="region of interest" description="Disordered" evidence="1">
    <location>
        <begin position="59"/>
        <end position="83"/>
    </location>
</feature>
<protein>
    <submittedName>
        <fullName evidence="2">DUF4192 domain-containing protein</fullName>
    </submittedName>
</protein>
<evidence type="ECO:0000256" key="1">
    <source>
        <dbReference type="SAM" id="MobiDB-lite"/>
    </source>
</evidence>
<dbReference type="Proteomes" id="UP000267128">
    <property type="component" value="Unassembled WGS sequence"/>
</dbReference>
<reference evidence="2 3" key="1">
    <citation type="submission" date="2018-11" db="EMBL/GenBank/DDBJ databases">
        <authorList>
            <person name="Li F."/>
        </authorList>
    </citation>
    <scope>NUCLEOTIDE SEQUENCE [LARGE SCALE GENOMIC DNA]</scope>
    <source>
        <strain evidence="2 3">Gsoil 097</strain>
    </source>
</reference>
<dbReference type="InterPro" id="IPR025447">
    <property type="entry name" value="DUF4192"/>
</dbReference>
<gene>
    <name evidence="2" type="ORF">EFK50_14160</name>
</gene>
<proteinExistence type="predicted"/>
<dbReference type="EMBL" id="RJSE01000007">
    <property type="protein sequence ID" value="RNL62873.1"/>
    <property type="molecule type" value="Genomic_DNA"/>
</dbReference>